<dbReference type="PANTHER" id="PTHR33525:SF6">
    <property type="entry name" value="HDOD DOMAIN-CONTAINING PROTEIN"/>
    <property type="match status" value="1"/>
</dbReference>
<dbReference type="InterPro" id="IPR052340">
    <property type="entry name" value="RNase_Y/CdgJ"/>
</dbReference>
<reference evidence="3 4" key="1">
    <citation type="journal article" date="2016" name="Nat. Commun.">
        <title>Thousands of microbial genomes shed light on interconnected biogeochemical processes in an aquifer system.</title>
        <authorList>
            <person name="Anantharaman K."/>
            <person name="Brown C.T."/>
            <person name="Hug L.A."/>
            <person name="Sharon I."/>
            <person name="Castelle C.J."/>
            <person name="Probst A.J."/>
            <person name="Thomas B.C."/>
            <person name="Singh A."/>
            <person name="Wilkins M.J."/>
            <person name="Karaoz U."/>
            <person name="Brodie E.L."/>
            <person name="Williams K.H."/>
            <person name="Hubbard S.S."/>
            <person name="Banfield J.F."/>
        </authorList>
    </citation>
    <scope>NUCLEOTIDE SEQUENCE [LARGE SCALE GENOMIC DNA]</scope>
</reference>
<dbReference type="Proteomes" id="UP000179129">
    <property type="component" value="Unassembled WGS sequence"/>
</dbReference>
<gene>
    <name evidence="3" type="ORF">A3F83_15355</name>
</gene>
<accession>A0A1F5Z0W9</accession>
<dbReference type="AlphaFoldDB" id="A0A1F5Z0W9"/>
<dbReference type="InterPro" id="IPR003607">
    <property type="entry name" value="HD/PDEase_dom"/>
</dbReference>
<dbReference type="Pfam" id="PF08668">
    <property type="entry name" value="HDOD"/>
    <property type="match status" value="1"/>
</dbReference>
<dbReference type="PANTHER" id="PTHR33525">
    <property type="match status" value="1"/>
</dbReference>
<evidence type="ECO:0000256" key="1">
    <source>
        <dbReference type="SAM" id="MobiDB-lite"/>
    </source>
</evidence>
<organism evidence="3 4">
    <name type="scientific">Candidatus Glassbacteria bacterium RIFCSPLOWO2_12_FULL_58_11</name>
    <dbReference type="NCBI Taxonomy" id="1817867"/>
    <lineage>
        <taxon>Bacteria</taxon>
        <taxon>Candidatus Glassiibacteriota</taxon>
    </lineage>
</organism>
<comment type="caution">
    <text evidence="3">The sequence shown here is derived from an EMBL/GenBank/DDBJ whole genome shotgun (WGS) entry which is preliminary data.</text>
</comment>
<dbReference type="SUPFAM" id="SSF109604">
    <property type="entry name" value="HD-domain/PDEase-like"/>
    <property type="match status" value="1"/>
</dbReference>
<dbReference type="PROSITE" id="PS51833">
    <property type="entry name" value="HDOD"/>
    <property type="match status" value="1"/>
</dbReference>
<evidence type="ECO:0000259" key="2">
    <source>
        <dbReference type="PROSITE" id="PS51833"/>
    </source>
</evidence>
<dbReference type="InterPro" id="IPR013976">
    <property type="entry name" value="HDOD"/>
</dbReference>
<feature type="domain" description="HDOD" evidence="2">
    <location>
        <begin position="101"/>
        <end position="308"/>
    </location>
</feature>
<feature type="region of interest" description="Disordered" evidence="1">
    <location>
        <begin position="28"/>
        <end position="63"/>
    </location>
</feature>
<name>A0A1F5Z0W9_9BACT</name>
<evidence type="ECO:0000313" key="4">
    <source>
        <dbReference type="Proteomes" id="UP000179129"/>
    </source>
</evidence>
<dbReference type="Gene3D" id="1.10.3210.10">
    <property type="entry name" value="Hypothetical protein af1432"/>
    <property type="match status" value="1"/>
</dbReference>
<proteinExistence type="predicted"/>
<dbReference type="CDD" id="cd00077">
    <property type="entry name" value="HDc"/>
    <property type="match status" value="1"/>
</dbReference>
<protein>
    <recommendedName>
        <fullName evidence="2">HDOD domain-containing protein</fullName>
    </recommendedName>
</protein>
<dbReference type="STRING" id="1817867.A3F83_15355"/>
<sequence length="390" mass="43823">MSSLILITLSILALMVVYLFLRSMLRKEPKTPPPPAQRIIRRVPERRETPEAAPGPESNQAGPVVEEQAVQSGLVAAGEDTLPSSLDWRPIGRAQLEVETVWRLEHALRELQDLGQTPTIHVDFNMEPRELSLVLASNPFYAAKILKTVNSAAFGLRYHIDSLQRAITFLGYNQVKNIVFQHVMSSKMFEVHKKSDYFDLLRFWKHSHAVSVCADFLLREVLRRTQGVGMITTAALMHDIGWVVYSRYDAEKADRLFRRLAGEPDVNNPMLFEEEVFGFNHLVAGRMLAEQWQIPKQICALIGFHHCGTFGLEGGVEQETVFGACVIAKAEELSAEMGYASPLPEPREIRTDLASILGSQVATLPSGSVKLREELTKTMKIIEEFDKPES</sequence>
<dbReference type="EMBL" id="MFIX01000031">
    <property type="protein sequence ID" value="OGG06109.1"/>
    <property type="molecule type" value="Genomic_DNA"/>
</dbReference>
<evidence type="ECO:0000313" key="3">
    <source>
        <dbReference type="EMBL" id="OGG06109.1"/>
    </source>
</evidence>